<evidence type="ECO:0000313" key="11">
    <source>
        <dbReference type="Proteomes" id="UP001165962"/>
    </source>
</evidence>
<name>A0ABX0J3Q7_9BACL</name>
<proteinExistence type="predicted"/>
<gene>
    <name evidence="10" type="ORF">G9U52_11490</name>
</gene>
<evidence type="ECO:0000256" key="3">
    <source>
        <dbReference type="ARBA" id="ARBA00022475"/>
    </source>
</evidence>
<protein>
    <submittedName>
        <fullName evidence="10">MFS transporter</fullName>
    </submittedName>
</protein>
<feature type="transmembrane region" description="Helical" evidence="8">
    <location>
        <begin position="159"/>
        <end position="178"/>
    </location>
</feature>
<dbReference type="PANTHER" id="PTHR23522:SF10">
    <property type="entry name" value="3-PHENYLPROPIONIC ACID TRANSPORTER-RELATED"/>
    <property type="match status" value="1"/>
</dbReference>
<feature type="transmembrane region" description="Helical" evidence="8">
    <location>
        <begin position="331"/>
        <end position="351"/>
    </location>
</feature>
<keyword evidence="11" id="KW-1185">Reference proteome</keyword>
<organism evidence="10 11">
    <name type="scientific">Paenibacillus agricola</name>
    <dbReference type="NCBI Taxonomy" id="2716264"/>
    <lineage>
        <taxon>Bacteria</taxon>
        <taxon>Bacillati</taxon>
        <taxon>Bacillota</taxon>
        <taxon>Bacilli</taxon>
        <taxon>Bacillales</taxon>
        <taxon>Paenibacillaceae</taxon>
        <taxon>Paenibacillus</taxon>
    </lineage>
</organism>
<dbReference type="InterPro" id="IPR026032">
    <property type="entry name" value="HcaT-like"/>
</dbReference>
<feature type="transmembrane region" description="Helical" evidence="8">
    <location>
        <begin position="136"/>
        <end position="153"/>
    </location>
</feature>
<keyword evidence="5 8" id="KW-0812">Transmembrane</keyword>
<feature type="transmembrane region" description="Helical" evidence="8">
    <location>
        <begin position="72"/>
        <end position="88"/>
    </location>
</feature>
<dbReference type="Pfam" id="PF12832">
    <property type="entry name" value="MFS_1_like"/>
    <property type="match status" value="1"/>
</dbReference>
<evidence type="ECO:0000256" key="1">
    <source>
        <dbReference type="ARBA" id="ARBA00004429"/>
    </source>
</evidence>
<feature type="transmembrane region" description="Helical" evidence="8">
    <location>
        <begin position="42"/>
        <end position="60"/>
    </location>
</feature>
<keyword evidence="3" id="KW-1003">Cell membrane</keyword>
<comment type="caution">
    <text evidence="10">The sequence shown here is derived from an EMBL/GenBank/DDBJ whole genome shotgun (WGS) entry which is preliminary data.</text>
</comment>
<feature type="transmembrane region" description="Helical" evidence="8">
    <location>
        <begin position="12"/>
        <end position="30"/>
    </location>
</feature>
<evidence type="ECO:0000256" key="8">
    <source>
        <dbReference type="SAM" id="Phobius"/>
    </source>
</evidence>
<dbReference type="Proteomes" id="UP001165962">
    <property type="component" value="Unassembled WGS sequence"/>
</dbReference>
<dbReference type="SUPFAM" id="SSF103473">
    <property type="entry name" value="MFS general substrate transporter"/>
    <property type="match status" value="1"/>
</dbReference>
<dbReference type="PIRSF" id="PIRSF004925">
    <property type="entry name" value="HcaT"/>
    <property type="match status" value="1"/>
</dbReference>
<keyword evidence="6 8" id="KW-1133">Transmembrane helix</keyword>
<feature type="transmembrane region" description="Helical" evidence="8">
    <location>
        <begin position="94"/>
        <end position="115"/>
    </location>
</feature>
<feature type="transmembrane region" description="Helical" evidence="8">
    <location>
        <begin position="205"/>
        <end position="226"/>
    </location>
</feature>
<dbReference type="Gene3D" id="1.20.1250.20">
    <property type="entry name" value="MFS general substrate transporter like domains"/>
    <property type="match status" value="2"/>
</dbReference>
<comment type="subcellular location">
    <subcellularLocation>
        <location evidence="1">Cell inner membrane</location>
        <topology evidence="1">Multi-pass membrane protein</topology>
    </subcellularLocation>
</comment>
<sequence length="401" mass="44792">MANRTMYMYMSLYYSLIFAALGVFSNYLGLYYNEIHLDHFQIGFLTTVGSITALFLQPLWGIAADRAASKNGLLLLALLMTAGSVWLMPLSDGYFWLLVVCSVIFYSFQCVVNPLGDTITMELAAKSGFPFSRIRTAGSVGYAIMAGMAGWFLDRNIHYMFPIFSIIIFAAFLVAWGIPKVEGHQRGKSKVAMKQLFANPTLLRIYMYTFAVESTLGFFVTFQAVYSKEQGLSTGLIGLGIAIGSVSQFPFMIFFESLYKRFGIMNILLFSGIVHAVRWVLLATTMNPAVYLFTWVLHGGTFMLFYLCLAEFVSKHVQKELKASGQMMNSLIMNALSRIMGGLIGGLYAAWFGIRSGFVAGSVICFAAVFLLWLYVRRNSGYGSLLHEQHEKQQQEQQVSG</sequence>
<feature type="transmembrane region" description="Helical" evidence="8">
    <location>
        <begin position="262"/>
        <end position="283"/>
    </location>
</feature>
<evidence type="ECO:0000259" key="9">
    <source>
        <dbReference type="Pfam" id="PF12832"/>
    </source>
</evidence>
<dbReference type="InterPro" id="IPR036259">
    <property type="entry name" value="MFS_trans_sf"/>
</dbReference>
<keyword evidence="7 8" id="KW-0472">Membrane</keyword>
<evidence type="ECO:0000256" key="4">
    <source>
        <dbReference type="ARBA" id="ARBA00022519"/>
    </source>
</evidence>
<evidence type="ECO:0000256" key="6">
    <source>
        <dbReference type="ARBA" id="ARBA00022989"/>
    </source>
</evidence>
<accession>A0ABX0J3Q7</accession>
<dbReference type="InterPro" id="IPR024989">
    <property type="entry name" value="MFS_assoc_dom"/>
</dbReference>
<feature type="domain" description="Major facilitator superfamily associated" evidence="9">
    <location>
        <begin position="7"/>
        <end position="358"/>
    </location>
</feature>
<dbReference type="PANTHER" id="PTHR23522">
    <property type="entry name" value="BLL5896 PROTEIN"/>
    <property type="match status" value="1"/>
</dbReference>
<dbReference type="EMBL" id="JAAOIW010000004">
    <property type="protein sequence ID" value="NHN30456.1"/>
    <property type="molecule type" value="Genomic_DNA"/>
</dbReference>
<dbReference type="RefSeq" id="WP_166149595.1">
    <property type="nucleotide sequence ID" value="NZ_JAAOIW010000004.1"/>
</dbReference>
<keyword evidence="4" id="KW-0997">Cell inner membrane</keyword>
<feature type="transmembrane region" description="Helical" evidence="8">
    <location>
        <begin position="232"/>
        <end position="255"/>
    </location>
</feature>
<evidence type="ECO:0000256" key="7">
    <source>
        <dbReference type="ARBA" id="ARBA00023136"/>
    </source>
</evidence>
<feature type="transmembrane region" description="Helical" evidence="8">
    <location>
        <begin position="289"/>
        <end position="310"/>
    </location>
</feature>
<keyword evidence="2" id="KW-0813">Transport</keyword>
<reference evidence="10" key="1">
    <citation type="submission" date="2020-03" db="EMBL/GenBank/DDBJ databases">
        <title>Draft sequencing of Paenibacilllus sp. S3N08.</title>
        <authorList>
            <person name="Kim D.-U."/>
        </authorList>
    </citation>
    <scope>NUCLEOTIDE SEQUENCE</scope>
    <source>
        <strain evidence="10">S3N08</strain>
    </source>
</reference>
<feature type="transmembrane region" description="Helical" evidence="8">
    <location>
        <begin position="357"/>
        <end position="376"/>
    </location>
</feature>
<evidence type="ECO:0000256" key="2">
    <source>
        <dbReference type="ARBA" id="ARBA00022448"/>
    </source>
</evidence>
<evidence type="ECO:0000256" key="5">
    <source>
        <dbReference type="ARBA" id="ARBA00022692"/>
    </source>
</evidence>
<evidence type="ECO:0000313" key="10">
    <source>
        <dbReference type="EMBL" id="NHN30456.1"/>
    </source>
</evidence>